<name>A0A2T3B4N0_AMORE</name>
<accession>A0A2T3B4N0</accession>
<dbReference type="GeneID" id="36572021"/>
<keyword evidence="2" id="KW-1185">Reference proteome</keyword>
<sequence length="173" mass="19386">MRVGFNERKRLSKRGAVRRRGQYYNTCDGGSNVCLAVRVRCFLRAAYTQKSRYDEISAMIPWDGSCRLCKENVDGIDLDAFQVFQTISSIAARITAGITIFLQTEPGLTNYGVSIGQWTTECSHQETVLIRTEVLLEPVHRHSPICEPGGGFYNYRRIGTSSLLLPELNTGTT</sequence>
<dbReference type="EMBL" id="KZ679010">
    <property type="protein sequence ID" value="PSS20590.1"/>
    <property type="molecule type" value="Genomic_DNA"/>
</dbReference>
<protein>
    <submittedName>
        <fullName evidence="1">Uncharacterized protein</fullName>
    </submittedName>
</protein>
<gene>
    <name evidence="1" type="ORF">M430DRAFT_18742</name>
</gene>
<organism evidence="1 2">
    <name type="scientific">Amorphotheca resinae ATCC 22711</name>
    <dbReference type="NCBI Taxonomy" id="857342"/>
    <lineage>
        <taxon>Eukaryota</taxon>
        <taxon>Fungi</taxon>
        <taxon>Dikarya</taxon>
        <taxon>Ascomycota</taxon>
        <taxon>Pezizomycotina</taxon>
        <taxon>Leotiomycetes</taxon>
        <taxon>Helotiales</taxon>
        <taxon>Amorphothecaceae</taxon>
        <taxon>Amorphotheca</taxon>
    </lineage>
</organism>
<dbReference type="RefSeq" id="XP_024721860.1">
    <property type="nucleotide sequence ID" value="XM_024863940.1"/>
</dbReference>
<dbReference type="InParanoid" id="A0A2T3B4N0"/>
<evidence type="ECO:0000313" key="2">
    <source>
        <dbReference type="Proteomes" id="UP000241818"/>
    </source>
</evidence>
<reference evidence="1 2" key="1">
    <citation type="journal article" date="2018" name="New Phytol.">
        <title>Comparative genomics and transcriptomics depict ericoid mycorrhizal fungi as versatile saprotrophs and plant mutualists.</title>
        <authorList>
            <person name="Martino E."/>
            <person name="Morin E."/>
            <person name="Grelet G.A."/>
            <person name="Kuo A."/>
            <person name="Kohler A."/>
            <person name="Daghino S."/>
            <person name="Barry K.W."/>
            <person name="Cichocki N."/>
            <person name="Clum A."/>
            <person name="Dockter R.B."/>
            <person name="Hainaut M."/>
            <person name="Kuo R.C."/>
            <person name="LaButti K."/>
            <person name="Lindahl B.D."/>
            <person name="Lindquist E.A."/>
            <person name="Lipzen A."/>
            <person name="Khouja H.R."/>
            <person name="Magnuson J."/>
            <person name="Murat C."/>
            <person name="Ohm R.A."/>
            <person name="Singer S.W."/>
            <person name="Spatafora J.W."/>
            <person name="Wang M."/>
            <person name="Veneault-Fourrey C."/>
            <person name="Henrissat B."/>
            <person name="Grigoriev I.V."/>
            <person name="Martin F.M."/>
            <person name="Perotto S."/>
        </authorList>
    </citation>
    <scope>NUCLEOTIDE SEQUENCE [LARGE SCALE GENOMIC DNA]</scope>
    <source>
        <strain evidence="1 2">ATCC 22711</strain>
    </source>
</reference>
<dbReference type="Proteomes" id="UP000241818">
    <property type="component" value="Unassembled WGS sequence"/>
</dbReference>
<evidence type="ECO:0000313" key="1">
    <source>
        <dbReference type="EMBL" id="PSS20590.1"/>
    </source>
</evidence>
<dbReference type="AlphaFoldDB" id="A0A2T3B4N0"/>
<proteinExistence type="predicted"/>